<protein>
    <recommendedName>
        <fullName evidence="4">RWD domain-containing protein</fullName>
    </recommendedName>
</protein>
<feature type="region of interest" description="Disordered" evidence="3">
    <location>
        <begin position="760"/>
        <end position="792"/>
    </location>
</feature>
<feature type="compositionally biased region" description="Pro residues" evidence="3">
    <location>
        <begin position="1311"/>
        <end position="1331"/>
    </location>
</feature>
<evidence type="ECO:0000313" key="5">
    <source>
        <dbReference type="EMBL" id="OCL12667.1"/>
    </source>
</evidence>
<feature type="region of interest" description="Disordered" evidence="3">
    <location>
        <begin position="1049"/>
        <end position="1113"/>
    </location>
</feature>
<dbReference type="Proteomes" id="UP000250140">
    <property type="component" value="Unassembled WGS sequence"/>
</dbReference>
<feature type="repeat" description="WD" evidence="2">
    <location>
        <begin position="219"/>
        <end position="252"/>
    </location>
</feature>
<dbReference type="Gene3D" id="2.130.10.10">
    <property type="entry name" value="YVTN repeat-like/Quinoprotein amine dehydrogenase"/>
    <property type="match status" value="1"/>
</dbReference>
<dbReference type="InterPro" id="IPR049567">
    <property type="entry name" value="WDR59-like"/>
</dbReference>
<dbReference type="InterPro" id="IPR015943">
    <property type="entry name" value="WD40/YVTN_repeat-like_dom_sf"/>
</dbReference>
<dbReference type="OrthoDB" id="311712at2759"/>
<dbReference type="SMART" id="SM00320">
    <property type="entry name" value="WD40"/>
    <property type="match status" value="4"/>
</dbReference>
<evidence type="ECO:0000256" key="2">
    <source>
        <dbReference type="PROSITE-ProRule" id="PRU00221"/>
    </source>
</evidence>
<sequence length="1532" mass="170281">MGSQHDDSSGEPSSAFESGTFDKDVSIYVNEAIGAASISPSGRDVVLASRNGLNIIDLDSPYSPPRYIANRSQWDVADVQWSPFASRAYWIVSTSNQKALVYNLELSSHTSRAPIEYTLHAHTRAITDINFSAHHPDELATCAVDSFVHCWDLRQPHDPALSLNSAVKFAKPFAIFADWDAGATQVKWNRQDPNIIASSHDRYLRVWDRRKGAIPLKTIAAHSTKIYGIDWNRTRSTGILTCSLDKTIKMWDYSKAPDDSLNAMPDRVFRTPYPVWRARHTPFGWGVLAMPQRGSFNLHLYDRRLSEGMKRDAVVPPVHSFEGHSDCVKEFLWRSRGNIDNCIDNCIDNRDFQLVSWGTDRYLHLHKMHPHVLKAVGYEKGKEVSEKPRLTRKGAVYMSFRDEPKRKRPQKLPKKEPEKDASQPKGHLSTLFQAAMSKPDLPGPHTFIERGAMSAPTGMQGRNKCRRLVNTIKWMEGVKIGNRETDTHEKWGTRGSILPPAHQYSWDTPESLGDEIAYVGGKFKKVTFEEVDVSRRTVTVSLYGPWGTDRKAAFVRISIRFPWTYPRESTPLFNIEKTTAAIADETLVKLDSEIQSLAELYQSKKRGCLEAVISYALGERGLEESITWLSVDEDNGEVNLEGPVNEESSSDEEDDVGANFDGVQVQDLESSGNDILAPRNANANVPRPRQCGAMWAEDGRLVCFFPPKPEPKPMFSLASLRPDRMSKRSIFDTFGRLTADSPAAKNKSILEIDGAEDNEGVSAAHESWASSSSTSSSSSSEEDDGLPAGRFQPPAAWRRATLKFQKSSQHSSAGYGNPVKPPSIVSIIKIDEQVLPCKRVLAEGYKAFGDGPTVCAHNAALARSHGFQDLGDIWELSKLILCNDVPLEVLPQQHRREQVLVLARRSLVRIKRKDSGLDLAFDEADAVANPKLTGRIKWGRHPVAAWLIPALFDHFEKLADTQMLAMLSCIFSEPAANEGVSSAMQRLRQSDLPMSMEAPGFSLDYFPSSEAAWSLYQPLMSIPSTPTITHPRFPTPANPWERLEKRLDTFGSAGSSNGPWGSDIAPSDPVTPYSTGNTPPTLSRSNTHRSIASATASYSTSPEQQHQHVKKSNSNLASAFASLSRPFSLTASSSPPALPKPRAEADLSTSAPTSGITWGTNTFYSSGSTTNATQRSKHVKRASFGQLDGPAEDDSDEESWPEEASDPVFPANEIESETTIKATLKNQNQFDDEACVSLPLLERPWEWKYKHYRARYAEQLEVWKLTRQRAEVLKFNGLISYWPEKPKREGLQASQASQRPIRHDSRSSTLEPPPAPPYPRRSQPPPAPPASPQHFSLNPEASAFVPSRQNPYPPTPSQQYQQQLQQQLQQLQQPPSPLPPLASLPESAMPETQTGEAPFAQELDLGIRLDKTVKLSSDIEVATRELLGQEEEERGTAAVRVCAICWVKVEGLFYFCAQCGHVAHVACVGSEKEGAELCVAHCGCDCVVDEDDKIERQGNIWWVDEDEDGQLNNEGGVRQSDGKEEQWRSLIG</sequence>
<feature type="compositionally biased region" description="Low complexity" evidence="3">
    <location>
        <begin position="1357"/>
        <end position="1373"/>
    </location>
</feature>
<feature type="compositionally biased region" description="Low complexity" evidence="3">
    <location>
        <begin position="1090"/>
        <end position="1101"/>
    </location>
</feature>
<dbReference type="PROSITE" id="PS50294">
    <property type="entry name" value="WD_REPEATS_REGION"/>
    <property type="match status" value="1"/>
</dbReference>
<feature type="region of interest" description="Disordered" evidence="3">
    <location>
        <begin position="1127"/>
        <end position="1212"/>
    </location>
</feature>
<dbReference type="SUPFAM" id="SSF57889">
    <property type="entry name" value="Cysteine-rich domain"/>
    <property type="match status" value="1"/>
</dbReference>
<gene>
    <name evidence="5" type="ORF">AOQ84DRAFT_385961</name>
</gene>
<feature type="region of interest" description="Disordered" evidence="3">
    <location>
        <begin position="383"/>
        <end position="425"/>
    </location>
</feature>
<feature type="compositionally biased region" description="Low complexity" evidence="3">
    <location>
        <begin position="762"/>
        <end position="779"/>
    </location>
</feature>
<dbReference type="GO" id="GO:1904263">
    <property type="term" value="P:positive regulation of TORC1 signaling"/>
    <property type="evidence" value="ECO:0007669"/>
    <property type="project" value="TreeGrafter"/>
</dbReference>
<reference evidence="5 6" key="1">
    <citation type="journal article" date="2016" name="Nat. Commun.">
        <title>Ectomycorrhizal ecology is imprinted in the genome of the dominant symbiotic fungus Cenococcum geophilum.</title>
        <authorList>
            <consortium name="DOE Joint Genome Institute"/>
            <person name="Peter M."/>
            <person name="Kohler A."/>
            <person name="Ohm R.A."/>
            <person name="Kuo A."/>
            <person name="Krutzmann J."/>
            <person name="Morin E."/>
            <person name="Arend M."/>
            <person name="Barry K.W."/>
            <person name="Binder M."/>
            <person name="Choi C."/>
            <person name="Clum A."/>
            <person name="Copeland A."/>
            <person name="Grisel N."/>
            <person name="Haridas S."/>
            <person name="Kipfer T."/>
            <person name="LaButti K."/>
            <person name="Lindquist E."/>
            <person name="Lipzen A."/>
            <person name="Maire R."/>
            <person name="Meier B."/>
            <person name="Mihaltcheva S."/>
            <person name="Molinier V."/>
            <person name="Murat C."/>
            <person name="Poggeler S."/>
            <person name="Quandt C.A."/>
            <person name="Sperisen C."/>
            <person name="Tritt A."/>
            <person name="Tisserant E."/>
            <person name="Crous P.W."/>
            <person name="Henrissat B."/>
            <person name="Nehls U."/>
            <person name="Egli S."/>
            <person name="Spatafora J.W."/>
            <person name="Grigoriev I.V."/>
            <person name="Martin F.M."/>
        </authorList>
    </citation>
    <scope>NUCLEOTIDE SEQUENCE [LARGE SCALE GENOMIC DNA]</scope>
    <source>
        <strain evidence="5 6">CBS 207.34</strain>
    </source>
</reference>
<feature type="compositionally biased region" description="Basic and acidic residues" evidence="3">
    <location>
        <begin position="413"/>
        <end position="422"/>
    </location>
</feature>
<evidence type="ECO:0000313" key="6">
    <source>
        <dbReference type="Proteomes" id="UP000250140"/>
    </source>
</evidence>
<dbReference type="InterPro" id="IPR036322">
    <property type="entry name" value="WD40_repeat_dom_sf"/>
</dbReference>
<evidence type="ECO:0000259" key="4">
    <source>
        <dbReference type="PROSITE" id="PS50908"/>
    </source>
</evidence>
<feature type="compositionally biased region" description="Acidic residues" evidence="3">
    <location>
        <begin position="1190"/>
        <end position="1205"/>
    </location>
</feature>
<keyword evidence="6" id="KW-1185">Reference proteome</keyword>
<dbReference type="GO" id="GO:0035591">
    <property type="term" value="F:signaling adaptor activity"/>
    <property type="evidence" value="ECO:0007669"/>
    <property type="project" value="TreeGrafter"/>
</dbReference>
<accession>A0A8E2F8R5</accession>
<dbReference type="InterPro" id="IPR006575">
    <property type="entry name" value="RWD_dom"/>
</dbReference>
<dbReference type="PANTHER" id="PTHR46170:SF1">
    <property type="entry name" value="GATOR COMPLEX PROTEIN WDR59"/>
    <property type="match status" value="1"/>
</dbReference>
<dbReference type="InterPro" id="IPR046349">
    <property type="entry name" value="C1-like_sf"/>
</dbReference>
<dbReference type="PROSITE" id="PS50082">
    <property type="entry name" value="WD_REPEATS_2"/>
    <property type="match status" value="2"/>
</dbReference>
<dbReference type="Pfam" id="PF00400">
    <property type="entry name" value="WD40"/>
    <property type="match status" value="3"/>
</dbReference>
<feature type="compositionally biased region" description="Polar residues" evidence="3">
    <location>
        <begin position="1072"/>
        <end position="1089"/>
    </location>
</feature>
<dbReference type="PANTHER" id="PTHR46170">
    <property type="entry name" value="GATOR COMPLEX PROTEIN WDR59"/>
    <property type="match status" value="1"/>
</dbReference>
<dbReference type="GO" id="GO:0005774">
    <property type="term" value="C:vacuolar membrane"/>
    <property type="evidence" value="ECO:0007669"/>
    <property type="project" value="TreeGrafter"/>
</dbReference>
<keyword evidence="2" id="KW-0853">WD repeat</keyword>
<organism evidence="5 6">
    <name type="scientific">Glonium stellatum</name>
    <dbReference type="NCBI Taxonomy" id="574774"/>
    <lineage>
        <taxon>Eukaryota</taxon>
        <taxon>Fungi</taxon>
        <taxon>Dikarya</taxon>
        <taxon>Ascomycota</taxon>
        <taxon>Pezizomycotina</taxon>
        <taxon>Dothideomycetes</taxon>
        <taxon>Pleosporomycetidae</taxon>
        <taxon>Gloniales</taxon>
        <taxon>Gloniaceae</taxon>
        <taxon>Glonium</taxon>
    </lineage>
</organism>
<proteinExistence type="inferred from homology"/>
<feature type="compositionally biased region" description="Polar residues" evidence="3">
    <location>
        <begin position="1147"/>
        <end position="1174"/>
    </location>
</feature>
<dbReference type="GO" id="GO:0034198">
    <property type="term" value="P:cellular response to amino acid starvation"/>
    <property type="evidence" value="ECO:0007669"/>
    <property type="project" value="TreeGrafter"/>
</dbReference>
<feature type="domain" description="RWD" evidence="4">
    <location>
        <begin position="514"/>
        <end position="623"/>
    </location>
</feature>
<dbReference type="GO" id="GO:0035859">
    <property type="term" value="C:Seh1-associated complex"/>
    <property type="evidence" value="ECO:0007669"/>
    <property type="project" value="TreeGrafter"/>
</dbReference>
<comment type="similarity">
    <text evidence="1">Belongs to the WD repeat WDR59 family.</text>
</comment>
<dbReference type="InterPro" id="IPR001680">
    <property type="entry name" value="WD40_rpt"/>
</dbReference>
<name>A0A8E2F8R5_9PEZI</name>
<dbReference type="SUPFAM" id="SSF50978">
    <property type="entry name" value="WD40 repeat-like"/>
    <property type="match status" value="1"/>
</dbReference>
<feature type="repeat" description="WD" evidence="2">
    <location>
        <begin position="119"/>
        <end position="154"/>
    </location>
</feature>
<feature type="region of interest" description="Disordered" evidence="3">
    <location>
        <begin position="1289"/>
        <end position="1400"/>
    </location>
</feature>
<dbReference type="EMBL" id="KV748846">
    <property type="protein sequence ID" value="OCL12667.1"/>
    <property type="molecule type" value="Genomic_DNA"/>
</dbReference>
<dbReference type="PROSITE" id="PS50908">
    <property type="entry name" value="RWD"/>
    <property type="match status" value="1"/>
</dbReference>
<evidence type="ECO:0000256" key="1">
    <source>
        <dbReference type="ARBA" id="ARBA00038452"/>
    </source>
</evidence>
<evidence type="ECO:0000256" key="3">
    <source>
        <dbReference type="SAM" id="MobiDB-lite"/>
    </source>
</evidence>